<dbReference type="PANTHER" id="PTHR30572:SF4">
    <property type="entry name" value="ABC TRANSPORTER PERMEASE YTRF"/>
    <property type="match status" value="1"/>
</dbReference>
<evidence type="ECO:0000256" key="5">
    <source>
        <dbReference type="ARBA" id="ARBA00023136"/>
    </source>
</evidence>
<protein>
    <submittedName>
        <fullName evidence="10">ABC-type efflux carrier</fullName>
    </submittedName>
</protein>
<dbReference type="AlphaFoldDB" id="B2KDY4"/>
<dbReference type="Proteomes" id="UP000001029">
    <property type="component" value="Chromosome"/>
</dbReference>
<feature type="transmembrane region" description="Helical" evidence="7">
    <location>
        <begin position="375"/>
        <end position="395"/>
    </location>
</feature>
<comment type="subcellular location">
    <subcellularLocation>
        <location evidence="1">Cell membrane</location>
        <topology evidence="1">Multi-pass membrane protein</topology>
    </subcellularLocation>
</comment>
<dbReference type="STRING" id="445932.Emin_1180"/>
<dbReference type="InterPro" id="IPR050250">
    <property type="entry name" value="Macrolide_Exporter_MacB"/>
</dbReference>
<keyword evidence="2" id="KW-1003">Cell membrane</keyword>
<evidence type="ECO:0000256" key="7">
    <source>
        <dbReference type="SAM" id="Phobius"/>
    </source>
</evidence>
<evidence type="ECO:0000256" key="3">
    <source>
        <dbReference type="ARBA" id="ARBA00022692"/>
    </source>
</evidence>
<dbReference type="InterPro" id="IPR025857">
    <property type="entry name" value="MacB_PCD"/>
</dbReference>
<dbReference type="InterPro" id="IPR003838">
    <property type="entry name" value="ABC3_permease_C"/>
</dbReference>
<sequence length="412" mass="44578">MVNFITTYTVARIAIKAIWANKMRSALTSLGIIIGVGAVIAMTAIGAGASKDISDRVAKMGSNTINLQAGAASGGGFSFSSQAKYLTTDDVAAIKREIRTIDEVYATITQSKNVTSANTGTMARVMGTTNEIFNVQPWYIAEGRKFTEAEINGAATVCILGSETSKELFADMNPVEQPIRLDGQMYKVVGLMKEVGEGSWGFDPDNGIIVPLSTMQTKLGAAANRPKYVQTITIKAKSYDLISDTEDEVKKLMRQRHKLLPRQEDDFYIRNLAQMLNTMKGMATTMSLLLGAIASISLLVGGIGIMNIMLVSVTERTREIGIRMAIGASLWDIRLQFLMEAMILSILGGIIGITLGLSIAFGLEHFANMVIEITLSSVLLSFFVSAAIGISFGFYPAYKASKLNPIDALRYE</sequence>
<dbReference type="GO" id="GO:0022857">
    <property type="term" value="F:transmembrane transporter activity"/>
    <property type="evidence" value="ECO:0007669"/>
    <property type="project" value="TreeGrafter"/>
</dbReference>
<keyword evidence="5 7" id="KW-0472">Membrane</keyword>
<evidence type="ECO:0000256" key="6">
    <source>
        <dbReference type="ARBA" id="ARBA00038076"/>
    </source>
</evidence>
<evidence type="ECO:0000313" key="11">
    <source>
        <dbReference type="Proteomes" id="UP000001029"/>
    </source>
</evidence>
<dbReference type="PANTHER" id="PTHR30572">
    <property type="entry name" value="MEMBRANE COMPONENT OF TRANSPORTER-RELATED"/>
    <property type="match status" value="1"/>
</dbReference>
<dbReference type="Pfam" id="PF02687">
    <property type="entry name" value="FtsX"/>
    <property type="match status" value="1"/>
</dbReference>
<reference evidence="10 11" key="1">
    <citation type="journal article" date="2009" name="Appl. Environ. Microbiol.">
        <title>Genomic analysis of 'Elusimicrobium minutum,' the first cultivated representative of the phylum 'Elusimicrobia' (formerly termite group 1).</title>
        <authorList>
            <person name="Herlemann D.P.R."/>
            <person name="Geissinger O."/>
            <person name="Ikeda-Ohtsubo W."/>
            <person name="Kunin V."/>
            <person name="Sun H."/>
            <person name="Lapidus A."/>
            <person name="Hugenholtz P."/>
            <person name="Brune A."/>
        </authorList>
    </citation>
    <scope>NUCLEOTIDE SEQUENCE [LARGE SCALE GENOMIC DNA]</scope>
    <source>
        <strain evidence="10 11">Pei191</strain>
    </source>
</reference>
<feature type="domain" description="ABC3 transporter permease C-terminal" evidence="8">
    <location>
        <begin position="292"/>
        <end position="405"/>
    </location>
</feature>
<dbReference type="Pfam" id="PF12704">
    <property type="entry name" value="MacB_PCD"/>
    <property type="match status" value="1"/>
</dbReference>
<feature type="domain" description="MacB-like periplasmic core" evidence="9">
    <location>
        <begin position="25"/>
        <end position="251"/>
    </location>
</feature>
<evidence type="ECO:0000259" key="8">
    <source>
        <dbReference type="Pfam" id="PF02687"/>
    </source>
</evidence>
<accession>B2KDY4</accession>
<evidence type="ECO:0000259" key="9">
    <source>
        <dbReference type="Pfam" id="PF12704"/>
    </source>
</evidence>
<feature type="transmembrane region" description="Helical" evidence="7">
    <location>
        <begin position="26"/>
        <end position="50"/>
    </location>
</feature>
<keyword evidence="4 7" id="KW-1133">Transmembrane helix</keyword>
<proteinExistence type="inferred from homology"/>
<keyword evidence="11" id="KW-1185">Reference proteome</keyword>
<keyword evidence="3 7" id="KW-0812">Transmembrane</keyword>
<dbReference type="GO" id="GO:0005886">
    <property type="term" value="C:plasma membrane"/>
    <property type="evidence" value="ECO:0007669"/>
    <property type="project" value="UniProtKB-SubCell"/>
</dbReference>
<dbReference type="HOGENOM" id="CLU_000604_8_0_0"/>
<dbReference type="RefSeq" id="WP_012415345.1">
    <property type="nucleotide sequence ID" value="NC_010644.1"/>
</dbReference>
<dbReference type="KEGG" id="emi:Emin_1180"/>
<feature type="transmembrane region" description="Helical" evidence="7">
    <location>
        <begin position="341"/>
        <end position="363"/>
    </location>
</feature>
<gene>
    <name evidence="10" type="ordered locus">Emin_1180</name>
</gene>
<organism evidence="10 11">
    <name type="scientific">Elusimicrobium minutum (strain Pei191)</name>
    <dbReference type="NCBI Taxonomy" id="445932"/>
    <lineage>
        <taxon>Bacteria</taxon>
        <taxon>Pseudomonadati</taxon>
        <taxon>Elusimicrobiota</taxon>
        <taxon>Elusimicrobia</taxon>
        <taxon>Elusimicrobiales</taxon>
        <taxon>Elusimicrobiaceae</taxon>
        <taxon>Elusimicrobium</taxon>
    </lineage>
</organism>
<dbReference type="EMBL" id="CP001055">
    <property type="protein sequence ID" value="ACC98730.1"/>
    <property type="molecule type" value="Genomic_DNA"/>
</dbReference>
<evidence type="ECO:0000256" key="2">
    <source>
        <dbReference type="ARBA" id="ARBA00022475"/>
    </source>
</evidence>
<feature type="transmembrane region" description="Helical" evidence="7">
    <location>
        <begin position="288"/>
        <end position="310"/>
    </location>
</feature>
<evidence type="ECO:0000256" key="4">
    <source>
        <dbReference type="ARBA" id="ARBA00022989"/>
    </source>
</evidence>
<name>B2KDY4_ELUMP</name>
<evidence type="ECO:0000256" key="1">
    <source>
        <dbReference type="ARBA" id="ARBA00004651"/>
    </source>
</evidence>
<comment type="similarity">
    <text evidence="6">Belongs to the ABC-4 integral membrane protein family.</text>
</comment>
<evidence type="ECO:0000313" key="10">
    <source>
        <dbReference type="EMBL" id="ACC98730.1"/>
    </source>
</evidence>